<reference evidence="1 2" key="1">
    <citation type="journal article" date="2016" name="Nat. Commun.">
        <title>Thousands of microbial genomes shed light on interconnected biogeochemical processes in an aquifer system.</title>
        <authorList>
            <person name="Anantharaman K."/>
            <person name="Brown C.T."/>
            <person name="Hug L.A."/>
            <person name="Sharon I."/>
            <person name="Castelle C.J."/>
            <person name="Probst A.J."/>
            <person name="Thomas B.C."/>
            <person name="Singh A."/>
            <person name="Wilkins M.J."/>
            <person name="Karaoz U."/>
            <person name="Brodie E.L."/>
            <person name="Williams K.H."/>
            <person name="Hubbard S.S."/>
            <person name="Banfield J.F."/>
        </authorList>
    </citation>
    <scope>NUCLEOTIDE SEQUENCE [LARGE SCALE GENOMIC DNA]</scope>
</reference>
<proteinExistence type="predicted"/>
<evidence type="ECO:0000313" key="2">
    <source>
        <dbReference type="Proteomes" id="UP000177575"/>
    </source>
</evidence>
<dbReference type="SUPFAM" id="SSF55144">
    <property type="entry name" value="LigT-like"/>
    <property type="match status" value="1"/>
</dbReference>
<accession>A0A1G2Q3I5</accession>
<evidence type="ECO:0000313" key="1">
    <source>
        <dbReference type="EMBL" id="OHA54411.1"/>
    </source>
</evidence>
<dbReference type="EMBL" id="MHTC01000050">
    <property type="protein sequence ID" value="OHA54411.1"/>
    <property type="molecule type" value="Genomic_DNA"/>
</dbReference>
<gene>
    <name evidence="1" type="ORF">A2388_01540</name>
</gene>
<protein>
    <recommendedName>
        <fullName evidence="3">2'-5' RNA ligase</fullName>
    </recommendedName>
</protein>
<name>A0A1G2Q3I5_9BACT</name>
<dbReference type="Proteomes" id="UP000177575">
    <property type="component" value="Unassembled WGS sequence"/>
</dbReference>
<dbReference type="InterPro" id="IPR009097">
    <property type="entry name" value="Cyclic_Pdiesterase"/>
</dbReference>
<sequence>MLLDIVILPSTKERRRLGLFAKQLSKRYKARYIVDNKNLIPHISLYHFRTSTTKLKIIEKAVKKAIGSKKHLSIEGKLIHKGRYSIELILRKTEALRLLNKSILRYCALFRTGVMPNTFEQKMTKQVKKAIRDYGTVGTVINFEPHVTLLADFKDKQVETRKGIIGTYRVKFIAKEVAIAEVNSWYQVTRIIKRLRI</sequence>
<dbReference type="AlphaFoldDB" id="A0A1G2Q3I5"/>
<dbReference type="Gene3D" id="3.90.1140.10">
    <property type="entry name" value="Cyclic phosphodiesterase"/>
    <property type="match status" value="1"/>
</dbReference>
<comment type="caution">
    <text evidence="1">The sequence shown here is derived from an EMBL/GenBank/DDBJ whole genome shotgun (WGS) entry which is preliminary data.</text>
</comment>
<evidence type="ECO:0008006" key="3">
    <source>
        <dbReference type="Google" id="ProtNLM"/>
    </source>
</evidence>
<organism evidence="1 2">
    <name type="scientific">Candidatus Veblenbacteria bacterium RIFOXYB1_FULL_43_13</name>
    <dbReference type="NCBI Taxonomy" id="1802426"/>
    <lineage>
        <taxon>Bacteria</taxon>
        <taxon>Candidatus Vebleniibacteriota</taxon>
    </lineage>
</organism>